<proteinExistence type="predicted"/>
<organism evidence="1 2">
    <name type="scientific">Dracunculus medinensis</name>
    <name type="common">Guinea worm</name>
    <dbReference type="NCBI Taxonomy" id="318479"/>
    <lineage>
        <taxon>Eukaryota</taxon>
        <taxon>Metazoa</taxon>
        <taxon>Ecdysozoa</taxon>
        <taxon>Nematoda</taxon>
        <taxon>Chromadorea</taxon>
        <taxon>Rhabditida</taxon>
        <taxon>Spirurina</taxon>
        <taxon>Dracunculoidea</taxon>
        <taxon>Dracunculidae</taxon>
        <taxon>Dracunculus</taxon>
    </lineage>
</organism>
<dbReference type="PANTHER" id="PTHR47331:SF1">
    <property type="entry name" value="GAG-LIKE PROTEIN"/>
    <property type="match status" value="1"/>
</dbReference>
<dbReference type="Proteomes" id="UP000038040">
    <property type="component" value="Unplaced"/>
</dbReference>
<name>A0A0N4UPD6_DRAME</name>
<dbReference type="InterPro" id="IPR043502">
    <property type="entry name" value="DNA/RNA_pol_sf"/>
</dbReference>
<sequence>MTPSQELSESFHNTDIKLTVNKLRRKPRYSLGRTSALSMVRSNPKLSSAALRSNQHSSQLTITKRRLCIFCAQDHWDSEYIQLLITVITAKDAKLKKNDFIAKPFTTVRYATTEIQLQQTVCKDDHENLQNPHKKDSASLYDSIYTTRTNTTKETLLLCKEVKVFNPTQPKRQKKALALFYIGSQLSFNSQNFQNQTNIMKITPFGMSNPTLCPTASTQLSVCVNVVEHLTNELQVVDIPKEIQSQKLRNHWEKPDILIGADYFFKFIKLQNVQELSSGHMLKGWPHDNLVCTAKANINSELESFWRLESIGIQESPNDNDDEEILKCFQRILTKKDGRYHQQLWFMPGTFKEFNQEITTQIASPEVPYNDEVGVIHYLPHHEVIVSDASAHQKGYKSLNGVLQRDPVMLPDLVGMLFRFRTMKLVIIADIEKAFLQIGKKLYKISMGEEVLEENVKSYRFTRVPFGVISSPSLLAAILKYYLDNTATTIRMAQIDKRNTEIYNKEH</sequence>
<accession>A0A0N4UPD6</accession>
<dbReference type="WBParaSite" id="DME_0000981501-mRNA-1">
    <property type="protein sequence ID" value="DME_0000981501-mRNA-1"/>
    <property type="gene ID" value="DME_0000981501"/>
</dbReference>
<protein>
    <submittedName>
        <fullName evidence="2">DUF1758 domain-containing protein</fullName>
    </submittedName>
</protein>
<dbReference type="PANTHER" id="PTHR47331">
    <property type="entry name" value="PHD-TYPE DOMAIN-CONTAINING PROTEIN"/>
    <property type="match status" value="1"/>
</dbReference>
<reference evidence="2" key="1">
    <citation type="submission" date="2017-02" db="UniProtKB">
        <authorList>
            <consortium name="WormBaseParasite"/>
        </authorList>
    </citation>
    <scope>IDENTIFICATION</scope>
</reference>
<evidence type="ECO:0000313" key="2">
    <source>
        <dbReference type="WBParaSite" id="DME_0000981501-mRNA-1"/>
    </source>
</evidence>
<dbReference type="SUPFAM" id="SSF56672">
    <property type="entry name" value="DNA/RNA polymerases"/>
    <property type="match status" value="1"/>
</dbReference>
<dbReference type="AlphaFoldDB" id="A0A0N4UPD6"/>
<evidence type="ECO:0000313" key="1">
    <source>
        <dbReference type="Proteomes" id="UP000038040"/>
    </source>
</evidence>